<evidence type="ECO:0000256" key="1">
    <source>
        <dbReference type="SAM" id="SignalP"/>
    </source>
</evidence>
<dbReference type="AlphaFoldDB" id="A0AAN8Q5E1"/>
<dbReference type="PANTHER" id="PTHR24020">
    <property type="entry name" value="COLLAGEN ALPHA"/>
    <property type="match status" value="1"/>
</dbReference>
<gene>
    <name evidence="3" type="ORF">SNE40_003535</name>
</gene>
<dbReference type="SUPFAM" id="SSF53300">
    <property type="entry name" value="vWA-like"/>
    <property type="match status" value="2"/>
</dbReference>
<dbReference type="InterPro" id="IPR036465">
    <property type="entry name" value="vWFA_dom_sf"/>
</dbReference>
<reference evidence="3 4" key="1">
    <citation type="submission" date="2024-01" db="EMBL/GenBank/DDBJ databases">
        <title>The genome of the rayed Mediterranean limpet Patella caerulea (Linnaeus, 1758).</title>
        <authorList>
            <person name="Anh-Thu Weber A."/>
            <person name="Halstead-Nussloch G."/>
        </authorList>
    </citation>
    <scope>NUCLEOTIDE SEQUENCE [LARGE SCALE GENOMIC DNA]</scope>
    <source>
        <strain evidence="3">AATW-2023a</strain>
        <tissue evidence="3">Whole specimen</tissue>
    </source>
</reference>
<dbReference type="Pfam" id="PF00092">
    <property type="entry name" value="VWA"/>
    <property type="match status" value="2"/>
</dbReference>
<dbReference type="PROSITE" id="PS50234">
    <property type="entry name" value="VWFA"/>
    <property type="match status" value="1"/>
</dbReference>
<dbReference type="EMBL" id="JAZGQO010000002">
    <property type="protein sequence ID" value="KAK6191975.1"/>
    <property type="molecule type" value="Genomic_DNA"/>
</dbReference>
<dbReference type="PRINTS" id="PR00453">
    <property type="entry name" value="VWFADOMAIN"/>
</dbReference>
<evidence type="ECO:0000259" key="2">
    <source>
        <dbReference type="PROSITE" id="PS50234"/>
    </source>
</evidence>
<dbReference type="InterPro" id="IPR050525">
    <property type="entry name" value="ECM_Assembly_Org"/>
</dbReference>
<dbReference type="CDD" id="cd01450">
    <property type="entry name" value="vWFA_subfamily_ECM"/>
    <property type="match status" value="1"/>
</dbReference>
<protein>
    <recommendedName>
        <fullName evidence="2">VWFA domain-containing protein</fullName>
    </recommendedName>
</protein>
<feature type="signal peptide" evidence="1">
    <location>
        <begin position="1"/>
        <end position="22"/>
    </location>
</feature>
<feature type="chain" id="PRO_5042847007" description="VWFA domain-containing protein" evidence="1">
    <location>
        <begin position="23"/>
        <end position="425"/>
    </location>
</feature>
<dbReference type="InterPro" id="IPR002035">
    <property type="entry name" value="VWF_A"/>
</dbReference>
<name>A0AAN8Q5E1_PATCE</name>
<dbReference type="Gene3D" id="3.40.50.410">
    <property type="entry name" value="von Willebrand factor, type A domain"/>
    <property type="match status" value="2"/>
</dbReference>
<dbReference type="Proteomes" id="UP001347796">
    <property type="component" value="Unassembled WGS sequence"/>
</dbReference>
<evidence type="ECO:0000313" key="3">
    <source>
        <dbReference type="EMBL" id="KAK6191975.1"/>
    </source>
</evidence>
<organism evidence="3 4">
    <name type="scientific">Patella caerulea</name>
    <name type="common">Rayed Mediterranean limpet</name>
    <dbReference type="NCBI Taxonomy" id="87958"/>
    <lineage>
        <taxon>Eukaryota</taxon>
        <taxon>Metazoa</taxon>
        <taxon>Spiralia</taxon>
        <taxon>Lophotrochozoa</taxon>
        <taxon>Mollusca</taxon>
        <taxon>Gastropoda</taxon>
        <taxon>Patellogastropoda</taxon>
        <taxon>Patelloidea</taxon>
        <taxon>Patellidae</taxon>
        <taxon>Patella</taxon>
    </lineage>
</organism>
<feature type="domain" description="VWFA" evidence="2">
    <location>
        <begin position="47"/>
        <end position="219"/>
    </location>
</feature>
<evidence type="ECO:0000313" key="4">
    <source>
        <dbReference type="Proteomes" id="UP001347796"/>
    </source>
</evidence>
<keyword evidence="1" id="KW-0732">Signal</keyword>
<keyword evidence="4" id="KW-1185">Reference proteome</keyword>
<comment type="caution">
    <text evidence="3">The sequence shown here is derived from an EMBL/GenBank/DDBJ whole genome shotgun (WGS) entry which is preliminary data.</text>
</comment>
<sequence>MAWKGLIIACIVVVSVLKGCAALSIARISEVPVLYNVDEVCSQRPLELAFILDASSSIWYQNFTKARNFVADFVDQYEIGPEKVRIGVVTYGLGVYTQDVIRLSQYNDLTSLQTAISRLPWRAGSQTDTGLAISYMRTSIMSEARPDVRRVTVVITDGNSQEPETTAEEAARARQEMEVFSVGVSDQVSHDELVRIAGNEEGVFYVNRYSELENIKGRLAMKTCTPVEPTSPPLPPPEDQPCGIKDPADVYFVFDPAALGLERTLWVTKFIKESVKTEHMKYMQVGAISGSCPLDAGFNLKQYNNSADIESHLEIFETTKLPRLIYQMADSGYDFQNGGRVGSRKVGVLFFGGKVHDSASILENVQMAEDLGIELYFANIGDGDTSLLEQLSEYGTRLDSSTEMLRQISYFLDGLCAKPKRPNWF</sequence>
<proteinExistence type="predicted"/>
<accession>A0AAN8Q5E1</accession>
<dbReference type="PANTHER" id="PTHR24020:SF84">
    <property type="entry name" value="VWFA DOMAIN-CONTAINING PROTEIN"/>
    <property type="match status" value="1"/>
</dbReference>
<dbReference type="SMART" id="SM00327">
    <property type="entry name" value="VWA"/>
    <property type="match status" value="1"/>
</dbReference>